<dbReference type="GO" id="GO:0016791">
    <property type="term" value="F:phosphatase activity"/>
    <property type="evidence" value="ECO:0007669"/>
    <property type="project" value="TreeGrafter"/>
</dbReference>
<evidence type="ECO:0000256" key="1">
    <source>
        <dbReference type="SAM" id="MobiDB-lite"/>
    </source>
</evidence>
<dbReference type="GO" id="GO:0005737">
    <property type="term" value="C:cytoplasm"/>
    <property type="evidence" value="ECO:0007669"/>
    <property type="project" value="TreeGrafter"/>
</dbReference>
<comment type="caution">
    <text evidence="2">The sequence shown here is derived from an EMBL/GenBank/DDBJ whole genome shotgun (WGS) entry which is preliminary data.</text>
</comment>
<gene>
    <name evidence="2" type="ORF">NCGR_LOCUS17967</name>
</gene>
<keyword evidence="3" id="KW-1185">Reference proteome</keyword>
<evidence type="ECO:0000313" key="3">
    <source>
        <dbReference type="Proteomes" id="UP000604825"/>
    </source>
</evidence>
<accession>A0A811NKJ8</accession>
<feature type="region of interest" description="Disordered" evidence="1">
    <location>
        <begin position="1"/>
        <end position="22"/>
    </location>
</feature>
<dbReference type="OrthoDB" id="6375174at2759"/>
<dbReference type="InterPro" id="IPR004861">
    <property type="entry name" value="Siw14-like"/>
</dbReference>
<dbReference type="PANTHER" id="PTHR31126">
    <property type="entry name" value="TYROSINE-PROTEIN PHOSPHATASE"/>
    <property type="match status" value="1"/>
</dbReference>
<evidence type="ECO:0000313" key="2">
    <source>
        <dbReference type="EMBL" id="CAD6226095.1"/>
    </source>
</evidence>
<dbReference type="Pfam" id="PF03162">
    <property type="entry name" value="Y_phosphatase2"/>
    <property type="match status" value="1"/>
</dbReference>
<dbReference type="EMBL" id="CAJGYO010000004">
    <property type="protein sequence ID" value="CAD6226095.1"/>
    <property type="molecule type" value="Genomic_DNA"/>
</dbReference>
<dbReference type="PANTHER" id="PTHR31126:SF48">
    <property type="entry name" value="INOSITOL PHOSPHATASE SIW14"/>
    <property type="match status" value="1"/>
</dbReference>
<dbReference type="Gene3D" id="3.90.190.10">
    <property type="entry name" value="Protein tyrosine phosphatase superfamily"/>
    <property type="match status" value="1"/>
</dbReference>
<dbReference type="SUPFAM" id="SSF52799">
    <property type="entry name" value="(Phosphotyrosine protein) phosphatases II"/>
    <property type="match status" value="1"/>
</dbReference>
<dbReference type="InterPro" id="IPR029021">
    <property type="entry name" value="Prot-tyrosine_phosphatase-like"/>
</dbReference>
<dbReference type="Proteomes" id="UP000604825">
    <property type="component" value="Unassembled WGS sequence"/>
</dbReference>
<organism evidence="2 3">
    <name type="scientific">Miscanthus lutarioriparius</name>
    <dbReference type="NCBI Taxonomy" id="422564"/>
    <lineage>
        <taxon>Eukaryota</taxon>
        <taxon>Viridiplantae</taxon>
        <taxon>Streptophyta</taxon>
        <taxon>Embryophyta</taxon>
        <taxon>Tracheophyta</taxon>
        <taxon>Spermatophyta</taxon>
        <taxon>Magnoliopsida</taxon>
        <taxon>Liliopsida</taxon>
        <taxon>Poales</taxon>
        <taxon>Poaceae</taxon>
        <taxon>PACMAD clade</taxon>
        <taxon>Panicoideae</taxon>
        <taxon>Andropogonodae</taxon>
        <taxon>Andropogoneae</taxon>
        <taxon>Saccharinae</taxon>
        <taxon>Miscanthus</taxon>
    </lineage>
</organism>
<dbReference type="AlphaFoldDB" id="A0A811NKJ8"/>
<proteinExistence type="predicted"/>
<reference evidence="2" key="1">
    <citation type="submission" date="2020-10" db="EMBL/GenBank/DDBJ databases">
        <authorList>
            <person name="Han B."/>
            <person name="Lu T."/>
            <person name="Zhao Q."/>
            <person name="Huang X."/>
            <person name="Zhao Y."/>
        </authorList>
    </citation>
    <scope>NUCLEOTIDE SEQUENCE</scope>
</reference>
<sequence>MEMSGLDLRKHEKPPRIRPLPSPLPPAACNEAALVPPLNFAMVHDGIFRSGFPDTSNFWFLKSLNLRSIV</sequence>
<name>A0A811NKJ8_9POAL</name>
<protein>
    <submittedName>
        <fullName evidence="2">Uncharacterized protein</fullName>
    </submittedName>
</protein>